<keyword evidence="8" id="KW-1185">Reference proteome</keyword>
<dbReference type="EMBL" id="JBBPFD010000013">
    <property type="protein sequence ID" value="KAK7901489.1"/>
    <property type="molecule type" value="Genomic_DNA"/>
</dbReference>
<evidence type="ECO:0000256" key="5">
    <source>
        <dbReference type="ARBA" id="ARBA00023273"/>
    </source>
</evidence>
<dbReference type="CDD" id="cd22963">
    <property type="entry name" value="DD_CrRSP4-like"/>
    <property type="match status" value="1"/>
</dbReference>
<keyword evidence="2" id="KW-0963">Cytoplasm</keyword>
<dbReference type="Proteomes" id="UP001460270">
    <property type="component" value="Unassembled WGS sequence"/>
</dbReference>
<keyword evidence="3" id="KW-0969">Cilium</keyword>
<name>A0AAW0NMK5_9GOBI</name>
<dbReference type="InterPro" id="IPR006802">
    <property type="entry name" value="Radial_spoke"/>
</dbReference>
<proteinExistence type="predicted"/>
<dbReference type="PANTHER" id="PTHR13159:SF0">
    <property type="entry name" value="RADIAL SPOKE HEAD 6 HOMOLOG A"/>
    <property type="match status" value="1"/>
</dbReference>
<keyword evidence="4" id="KW-0206">Cytoskeleton</keyword>
<evidence type="ECO:0000256" key="1">
    <source>
        <dbReference type="ARBA" id="ARBA00004430"/>
    </source>
</evidence>
<gene>
    <name evidence="7" type="ORF">WMY93_018258</name>
</gene>
<dbReference type="PANTHER" id="PTHR13159">
    <property type="entry name" value="RADIAL SPOKEHEAD-RELATED"/>
    <property type="match status" value="1"/>
</dbReference>
<feature type="region of interest" description="Disordered" evidence="6">
    <location>
        <begin position="1"/>
        <end position="20"/>
    </location>
</feature>
<dbReference type="AlphaFoldDB" id="A0AAW0NMK5"/>
<reference evidence="8" key="1">
    <citation type="submission" date="2024-04" db="EMBL/GenBank/DDBJ databases">
        <title>Salinicola lusitanus LLJ914,a marine bacterium isolated from the Okinawa Trough.</title>
        <authorList>
            <person name="Li J."/>
        </authorList>
    </citation>
    <scope>NUCLEOTIDE SEQUENCE [LARGE SCALE GENOMIC DNA]</scope>
</reference>
<dbReference type="GO" id="GO:0035082">
    <property type="term" value="P:axoneme assembly"/>
    <property type="evidence" value="ECO:0007669"/>
    <property type="project" value="TreeGrafter"/>
</dbReference>
<evidence type="ECO:0000256" key="2">
    <source>
        <dbReference type="ARBA" id="ARBA00022490"/>
    </source>
</evidence>
<accession>A0AAW0NMK5</accession>
<protein>
    <submittedName>
        <fullName evidence="7">Uncharacterized protein</fullName>
    </submittedName>
</protein>
<organism evidence="7 8">
    <name type="scientific">Mugilogobius chulae</name>
    <name type="common">yellowstripe goby</name>
    <dbReference type="NCBI Taxonomy" id="88201"/>
    <lineage>
        <taxon>Eukaryota</taxon>
        <taxon>Metazoa</taxon>
        <taxon>Chordata</taxon>
        <taxon>Craniata</taxon>
        <taxon>Vertebrata</taxon>
        <taxon>Euteleostomi</taxon>
        <taxon>Actinopterygii</taxon>
        <taxon>Neopterygii</taxon>
        <taxon>Teleostei</taxon>
        <taxon>Neoteleostei</taxon>
        <taxon>Acanthomorphata</taxon>
        <taxon>Gobiaria</taxon>
        <taxon>Gobiiformes</taxon>
        <taxon>Gobioidei</taxon>
        <taxon>Gobiidae</taxon>
        <taxon>Gobionellinae</taxon>
        <taxon>Mugilogobius</taxon>
    </lineage>
</organism>
<feature type="compositionally biased region" description="Polar residues" evidence="6">
    <location>
        <begin position="9"/>
        <end position="19"/>
    </location>
</feature>
<keyword evidence="5" id="KW-0966">Cell projection</keyword>
<dbReference type="GO" id="GO:0001534">
    <property type="term" value="C:radial spoke"/>
    <property type="evidence" value="ECO:0007669"/>
    <property type="project" value="InterPro"/>
</dbReference>
<evidence type="ECO:0000313" key="7">
    <source>
        <dbReference type="EMBL" id="KAK7901489.1"/>
    </source>
</evidence>
<feature type="compositionally biased region" description="Gly residues" evidence="6">
    <location>
        <begin position="159"/>
        <end position="174"/>
    </location>
</feature>
<evidence type="ECO:0000313" key="8">
    <source>
        <dbReference type="Proteomes" id="UP001460270"/>
    </source>
</evidence>
<comment type="caution">
    <text evidence="7">The sequence shown here is derived from an EMBL/GenBank/DDBJ whole genome shotgun (WGS) entry which is preliminary data.</text>
</comment>
<sequence>MSAEETEPSQDQKNPQNRASAAAFKAFLMKSSDKTNTNLYDHLTQVLLKIMDERPRDVVDVFEDISRDVKRAQFVDKQSTLMNLREENPAETLAKKQRQLFNFSEEGEQEDELVETVLPLSEVGFYLEQMGVGLAVRSSTGFWGRSGNGERLHHRRGGVPRGRGGGAQHGGGAGETEDEDKEVTETDLLPQSTYKPPPVVPIEAPGTGTNKYAYYVCKEPGFPWTKLPACDSSSDLHRSADQEVLHRETGCSHHELPAFPRNEANYSGLKSLASPEGRRLENLDRPWTWHCDVSLDLDLTVTCL</sequence>
<comment type="subcellular location">
    <subcellularLocation>
        <location evidence="1">Cytoplasm</location>
        <location evidence="1">Cytoskeleton</location>
        <location evidence="1">Cilium axoneme</location>
    </subcellularLocation>
</comment>
<feature type="region of interest" description="Disordered" evidence="6">
    <location>
        <begin position="145"/>
        <end position="182"/>
    </location>
</feature>
<dbReference type="GO" id="GO:0060294">
    <property type="term" value="P:cilium movement involved in cell motility"/>
    <property type="evidence" value="ECO:0007669"/>
    <property type="project" value="InterPro"/>
</dbReference>
<evidence type="ECO:0000256" key="3">
    <source>
        <dbReference type="ARBA" id="ARBA00023069"/>
    </source>
</evidence>
<evidence type="ECO:0000256" key="6">
    <source>
        <dbReference type="SAM" id="MobiDB-lite"/>
    </source>
</evidence>
<evidence type="ECO:0000256" key="4">
    <source>
        <dbReference type="ARBA" id="ARBA00023212"/>
    </source>
</evidence>
<dbReference type="Pfam" id="PF04712">
    <property type="entry name" value="Radial_spoke"/>
    <property type="match status" value="2"/>
</dbReference>